<evidence type="ECO:0000256" key="1">
    <source>
        <dbReference type="ARBA" id="ARBA00004750"/>
    </source>
</evidence>
<evidence type="ECO:0000256" key="11">
    <source>
        <dbReference type="ARBA" id="ARBA00032808"/>
    </source>
</evidence>
<dbReference type="InterPro" id="IPR004625">
    <property type="entry name" value="PyrdxlKinase"/>
</dbReference>
<dbReference type="CDD" id="cd01173">
    <property type="entry name" value="pyridoxal_pyridoxamine_kinase"/>
    <property type="match status" value="1"/>
</dbReference>
<dbReference type="AlphaFoldDB" id="A0A8B6EIB7"/>
<dbReference type="PANTHER" id="PTHR10534">
    <property type="entry name" value="PYRIDOXAL KINASE"/>
    <property type="match status" value="1"/>
</dbReference>
<accession>A0A8B6EIB7</accession>
<comment type="similarity">
    <text evidence="4">Belongs to the pyridoxine kinase family.</text>
</comment>
<evidence type="ECO:0000256" key="6">
    <source>
        <dbReference type="ARBA" id="ARBA00018134"/>
    </source>
</evidence>
<dbReference type="GO" id="GO:0005829">
    <property type="term" value="C:cytosol"/>
    <property type="evidence" value="ECO:0007669"/>
    <property type="project" value="TreeGrafter"/>
</dbReference>
<dbReference type="GO" id="GO:0005524">
    <property type="term" value="F:ATP binding"/>
    <property type="evidence" value="ECO:0007669"/>
    <property type="project" value="UniProtKB-KW"/>
</dbReference>
<comment type="catalytic activity">
    <reaction evidence="14">
        <text>pyridoxine + ATP = pyridoxine 5'-phosphate + ADP + H(+)</text>
        <dbReference type="Rhea" id="RHEA:25108"/>
        <dbReference type="ChEBI" id="CHEBI:15378"/>
        <dbReference type="ChEBI" id="CHEBI:16709"/>
        <dbReference type="ChEBI" id="CHEBI:30616"/>
        <dbReference type="ChEBI" id="CHEBI:58589"/>
        <dbReference type="ChEBI" id="CHEBI:456216"/>
        <dbReference type="EC" id="2.7.1.35"/>
    </reaction>
    <physiologicalReaction direction="left-to-right" evidence="14">
        <dbReference type="Rhea" id="RHEA:25109"/>
    </physiologicalReaction>
</comment>
<evidence type="ECO:0000256" key="13">
    <source>
        <dbReference type="ARBA" id="ARBA00047377"/>
    </source>
</evidence>
<dbReference type="OrthoDB" id="2104723at2759"/>
<evidence type="ECO:0000256" key="10">
    <source>
        <dbReference type="ARBA" id="ARBA00022840"/>
    </source>
</evidence>
<dbReference type="GO" id="GO:0008478">
    <property type="term" value="F:pyridoxal kinase activity"/>
    <property type="evidence" value="ECO:0007669"/>
    <property type="project" value="UniProtKB-EC"/>
</dbReference>
<dbReference type="Gene3D" id="3.40.1190.20">
    <property type="match status" value="1"/>
</dbReference>
<dbReference type="SUPFAM" id="SSF53613">
    <property type="entry name" value="Ribokinase-like"/>
    <property type="match status" value="1"/>
</dbReference>
<dbReference type="InterPro" id="IPR029056">
    <property type="entry name" value="Ribokinase-like"/>
</dbReference>
<evidence type="ECO:0000313" key="17">
    <source>
        <dbReference type="Proteomes" id="UP000596742"/>
    </source>
</evidence>
<organism evidence="16 17">
    <name type="scientific">Mytilus galloprovincialis</name>
    <name type="common">Mediterranean mussel</name>
    <dbReference type="NCBI Taxonomy" id="29158"/>
    <lineage>
        <taxon>Eukaryota</taxon>
        <taxon>Metazoa</taxon>
        <taxon>Spiralia</taxon>
        <taxon>Lophotrochozoa</taxon>
        <taxon>Mollusca</taxon>
        <taxon>Bivalvia</taxon>
        <taxon>Autobranchia</taxon>
        <taxon>Pteriomorphia</taxon>
        <taxon>Mytilida</taxon>
        <taxon>Mytiloidea</taxon>
        <taxon>Mytilidae</taxon>
        <taxon>Mytilinae</taxon>
        <taxon>Mytilus</taxon>
    </lineage>
</organism>
<evidence type="ECO:0000259" key="15">
    <source>
        <dbReference type="Pfam" id="PF08543"/>
    </source>
</evidence>
<gene>
    <name evidence="16" type="ORF">MGAL_10B078141</name>
</gene>
<dbReference type="UniPathway" id="UPA01068">
    <property type="reaction ID" value="UER00298"/>
</dbReference>
<feature type="domain" description="Pyridoxamine kinase/Phosphomethylpyrimidine kinase" evidence="15">
    <location>
        <begin position="85"/>
        <end position="266"/>
    </location>
</feature>
<evidence type="ECO:0000256" key="7">
    <source>
        <dbReference type="ARBA" id="ARBA00022679"/>
    </source>
</evidence>
<evidence type="ECO:0000313" key="16">
    <source>
        <dbReference type="EMBL" id="VDI35156.1"/>
    </source>
</evidence>
<dbReference type="PANTHER" id="PTHR10534:SF2">
    <property type="entry name" value="PYRIDOXAL KINASE"/>
    <property type="match status" value="1"/>
</dbReference>
<evidence type="ECO:0000256" key="5">
    <source>
        <dbReference type="ARBA" id="ARBA00012104"/>
    </source>
</evidence>
<evidence type="ECO:0000256" key="4">
    <source>
        <dbReference type="ARBA" id="ARBA00008805"/>
    </source>
</evidence>
<comment type="pathway">
    <text evidence="3">Cofactor metabolism; pyridoxal 5'-phosphate salvage; pyridoxal 5'-phosphate from pyridoxal: step 1/1.</text>
</comment>
<comment type="catalytic activity">
    <reaction evidence="12">
        <text>pyridoxamine + ATP = pyridoxamine 5'-phosphate + ADP + H(+)</text>
        <dbReference type="Rhea" id="RHEA:25104"/>
        <dbReference type="ChEBI" id="CHEBI:15378"/>
        <dbReference type="ChEBI" id="CHEBI:30616"/>
        <dbReference type="ChEBI" id="CHEBI:57761"/>
        <dbReference type="ChEBI" id="CHEBI:58451"/>
        <dbReference type="ChEBI" id="CHEBI:456216"/>
        <dbReference type="EC" id="2.7.1.35"/>
    </reaction>
    <physiologicalReaction direction="left-to-right" evidence="12">
        <dbReference type="Rhea" id="RHEA:25105"/>
    </physiologicalReaction>
</comment>
<comment type="caution">
    <text evidence="16">The sequence shown here is derived from an EMBL/GenBank/DDBJ whole genome shotgun (WGS) entry which is preliminary data.</text>
</comment>
<sequence length="302" mass="33635">KTNGEEEVVCIVDTKYCRVWLRRKQECFIPLQLLGFDVSTINSVQFSNHTGYGKFKGQVLNDDDVECLYEGLKENNIHNFTHLLTGYIGSKSFLQKVGDIIKDMKKTNPTLTYVCDPVMGDNGKMYVPEELLPVYKETILPLADIITPNQYEAELLTGRSINSEEEALLAMDDLHNMGPQTVVISSSNLGSNGTIMSLASTVKNGCKEKFKIEFKLLPAIFVGTGDLFAACLMAWMQTDKKLQVALEKTLSTLQAVIKRTLTYAQEQAGPGNTPNSAQMELRLVHSKKDIESPNIIYKAVPL</sequence>
<evidence type="ECO:0000256" key="3">
    <source>
        <dbReference type="ARBA" id="ARBA00005210"/>
    </source>
</evidence>
<reference evidence="16" key="1">
    <citation type="submission" date="2018-11" db="EMBL/GenBank/DDBJ databases">
        <authorList>
            <person name="Alioto T."/>
            <person name="Alioto T."/>
        </authorList>
    </citation>
    <scope>NUCLEOTIDE SEQUENCE</scope>
</reference>
<keyword evidence="17" id="KW-1185">Reference proteome</keyword>
<comment type="pathway">
    <text evidence="1">Cofactor metabolism; pyridoxal 5'-phosphate salvage; pyridoxamine 5'-phosphate from pyridoxamine: step 1/1.</text>
</comment>
<dbReference type="Pfam" id="PF08543">
    <property type="entry name" value="Phos_pyr_kin"/>
    <property type="match status" value="1"/>
</dbReference>
<dbReference type="GO" id="GO:0009443">
    <property type="term" value="P:pyridoxal 5'-phosphate salvage"/>
    <property type="evidence" value="ECO:0007669"/>
    <property type="project" value="InterPro"/>
</dbReference>
<comment type="catalytic activity">
    <reaction evidence="13">
        <text>pyridoxal + ATP = pyridoxal 5'-phosphate + ADP + H(+)</text>
        <dbReference type="Rhea" id="RHEA:10224"/>
        <dbReference type="ChEBI" id="CHEBI:15378"/>
        <dbReference type="ChEBI" id="CHEBI:17310"/>
        <dbReference type="ChEBI" id="CHEBI:30616"/>
        <dbReference type="ChEBI" id="CHEBI:456216"/>
        <dbReference type="ChEBI" id="CHEBI:597326"/>
        <dbReference type="EC" id="2.7.1.35"/>
    </reaction>
    <physiologicalReaction direction="left-to-right" evidence="13">
        <dbReference type="Rhea" id="RHEA:10225"/>
    </physiologicalReaction>
</comment>
<keyword evidence="8" id="KW-0547">Nucleotide-binding</keyword>
<evidence type="ECO:0000256" key="9">
    <source>
        <dbReference type="ARBA" id="ARBA00022777"/>
    </source>
</evidence>
<keyword evidence="9 16" id="KW-0418">Kinase</keyword>
<dbReference type="InterPro" id="IPR013749">
    <property type="entry name" value="PM/HMP-P_kinase-1"/>
</dbReference>
<dbReference type="EC" id="2.7.1.35" evidence="5"/>
<dbReference type="Proteomes" id="UP000596742">
    <property type="component" value="Unassembled WGS sequence"/>
</dbReference>
<protein>
    <recommendedName>
        <fullName evidence="6">Pyridoxal kinase</fullName>
        <ecNumber evidence="5">2.7.1.35</ecNumber>
    </recommendedName>
    <alternativeName>
        <fullName evidence="11">Pyridoxine kinase</fullName>
    </alternativeName>
</protein>
<keyword evidence="7 16" id="KW-0808">Transferase</keyword>
<proteinExistence type="inferred from homology"/>
<evidence type="ECO:0000256" key="12">
    <source>
        <dbReference type="ARBA" id="ARBA00047310"/>
    </source>
</evidence>
<dbReference type="EMBL" id="UYJE01005216">
    <property type="protein sequence ID" value="VDI35156.1"/>
    <property type="molecule type" value="Genomic_DNA"/>
</dbReference>
<keyword evidence="10" id="KW-0067">ATP-binding</keyword>
<name>A0A8B6EIB7_MYTGA</name>
<evidence type="ECO:0000256" key="8">
    <source>
        <dbReference type="ARBA" id="ARBA00022741"/>
    </source>
</evidence>
<feature type="non-terminal residue" evidence="16">
    <location>
        <position position="1"/>
    </location>
</feature>
<comment type="pathway">
    <text evidence="2">Cofactor metabolism; pyridoxal 5'-phosphate salvage; pyridoxine 5'-phosphate from pyridoxine: step 1/1.</text>
</comment>
<evidence type="ECO:0000256" key="2">
    <source>
        <dbReference type="ARBA" id="ARBA00004835"/>
    </source>
</evidence>
<dbReference type="NCBIfam" id="TIGR00687">
    <property type="entry name" value="pyridox_kin"/>
    <property type="match status" value="1"/>
</dbReference>
<evidence type="ECO:0000256" key="14">
    <source>
        <dbReference type="ARBA" id="ARBA00048524"/>
    </source>
</evidence>